<dbReference type="EMBL" id="CP060131">
    <property type="protein sequence ID" value="QNG53923.1"/>
    <property type="molecule type" value="Genomic_DNA"/>
</dbReference>
<dbReference type="RefSeq" id="WP_185720748.1">
    <property type="nucleotide sequence ID" value="NZ_BAAAWI010000001.1"/>
</dbReference>
<proteinExistence type="predicted"/>
<name>A0A7G7MMB2_9PSEU</name>
<sequence length="98" mass="10452">MPMYAHDLGNEIVLNGRGKPAEDQANATYDERIASAAGIAEYRAEGIYAPPCGNPKVYGDDDGNGVADWDEEVYVDAPSGNLPDGALTGGFCARKRWC</sequence>
<dbReference type="KEGG" id="ppel:H6H00_08410"/>
<protein>
    <submittedName>
        <fullName evidence="1">Uncharacterized protein</fullName>
    </submittedName>
</protein>
<accession>A0A7G7MMB2</accession>
<dbReference type="AlphaFoldDB" id="A0A7G7MMB2"/>
<keyword evidence="2" id="KW-1185">Reference proteome</keyword>
<organism evidence="1 2">
    <name type="scientific">Pseudonocardia petroleophila</name>
    <dbReference type="NCBI Taxonomy" id="37331"/>
    <lineage>
        <taxon>Bacteria</taxon>
        <taxon>Bacillati</taxon>
        <taxon>Actinomycetota</taxon>
        <taxon>Actinomycetes</taxon>
        <taxon>Pseudonocardiales</taxon>
        <taxon>Pseudonocardiaceae</taxon>
        <taxon>Pseudonocardia</taxon>
    </lineage>
</organism>
<evidence type="ECO:0000313" key="2">
    <source>
        <dbReference type="Proteomes" id="UP000515728"/>
    </source>
</evidence>
<dbReference type="Proteomes" id="UP000515728">
    <property type="component" value="Chromosome"/>
</dbReference>
<evidence type="ECO:0000313" key="1">
    <source>
        <dbReference type="EMBL" id="QNG53923.1"/>
    </source>
</evidence>
<gene>
    <name evidence="1" type="ORF">H6H00_08410</name>
</gene>
<reference evidence="1 2" key="1">
    <citation type="submission" date="2020-08" db="EMBL/GenBank/DDBJ databases">
        <authorList>
            <person name="Mo P."/>
        </authorList>
    </citation>
    <scope>NUCLEOTIDE SEQUENCE [LARGE SCALE GENOMIC DNA]</scope>
    <source>
        <strain evidence="1 2">CGMCC 4.1532</strain>
    </source>
</reference>